<evidence type="ECO:0000313" key="3">
    <source>
        <dbReference type="Proteomes" id="UP000004095"/>
    </source>
</evidence>
<reference evidence="2 3" key="1">
    <citation type="submission" date="2007-01" db="EMBL/GenBank/DDBJ databases">
        <authorList>
            <person name="Haygood M."/>
            <person name="Podell S."/>
            <person name="Anderson C."/>
            <person name="Hopkinson B."/>
            <person name="Roe K."/>
            <person name="Barbeau K."/>
            <person name="Gaasterland T."/>
            <person name="Ferriera S."/>
            <person name="Johnson J."/>
            <person name="Kravitz S."/>
            <person name="Beeson K."/>
            <person name="Sutton G."/>
            <person name="Rogers Y.-H."/>
            <person name="Friedman R."/>
            <person name="Frazier M."/>
            <person name="Venter J.C."/>
        </authorList>
    </citation>
    <scope>NUCLEOTIDE SEQUENCE [LARGE SCALE GENOMIC DNA]</scope>
    <source>
        <strain evidence="2 3">ATCC 23134</strain>
    </source>
</reference>
<evidence type="ECO:0000313" key="2">
    <source>
        <dbReference type="EMBL" id="EAY30508.1"/>
    </source>
</evidence>
<name>A1ZG91_MICM2</name>
<dbReference type="Gene3D" id="1.25.40.10">
    <property type="entry name" value="Tetratricopeptide repeat domain"/>
    <property type="match status" value="1"/>
</dbReference>
<protein>
    <submittedName>
        <fullName evidence="2">Tetratricopeptide repeat domain protein</fullName>
    </submittedName>
</protein>
<keyword evidence="1" id="KW-1133">Transmembrane helix</keyword>
<comment type="caution">
    <text evidence="2">The sequence shown here is derived from an EMBL/GenBank/DDBJ whole genome shotgun (WGS) entry which is preliminary data.</text>
</comment>
<dbReference type="RefSeq" id="WP_002694743.1">
    <property type="nucleotide sequence ID" value="NZ_AAWS01000006.1"/>
</dbReference>
<keyword evidence="1" id="KW-0472">Membrane</keyword>
<dbReference type="AlphaFoldDB" id="A1ZG91"/>
<dbReference type="Proteomes" id="UP000004095">
    <property type="component" value="Unassembled WGS sequence"/>
</dbReference>
<dbReference type="InterPro" id="IPR011990">
    <property type="entry name" value="TPR-like_helical_dom_sf"/>
</dbReference>
<dbReference type="EMBL" id="AAWS01000006">
    <property type="protein sequence ID" value="EAY30508.1"/>
    <property type="molecule type" value="Genomic_DNA"/>
</dbReference>
<sequence length="544" mass="63872">MNFSSLSNELKVYNINGVFVLLGVLSGFFTSAKAQSVNTSEIYKKNYEKARKLRHKYPDSTKIFANRALLSASNNDQRAEVYCLLGKMAKAQEWNNTAIHYYQQSLKLYTNETSKNKVRLAMIAPYRRQKKYNTALRLARWVTKHAEKKGELGNLKNSYSSLGNVFYNLSQADTFSIKWIDSSLHYHRKSIELRKKYFPRTQAMAYYNSSFAYEAISPDSAIHYTQLALQQPNLETYHKALYNIRLAQIYYKKKAFKFGKYYLNKAQQIHYQDLNLQNMYWFYKAMIALFQQNIREVKQGFNKYDSVISLLRNNAQNMADQKGLTEMIREDYQDACNAAMQMYKRTKNEVYLGLINQYKIKKQQASKKYIRTHLLIEKQDSLLLSKVYSTAELRMTKPTLETQLSNENTQRWIFWGIMIILIMLGGIVWWYQLQQKQAMPPPAEQPQLMITNQKLNTKLLSSLAEQNEFEKILSLLNTHLGNDTLKHYTQNLPNDVTLSAQEKVYLKLLSEGFSQWEIGQMLNKNKRSIIEWDKKLKQKLNKVQ</sequence>
<feature type="transmembrane region" description="Helical" evidence="1">
    <location>
        <begin position="412"/>
        <end position="431"/>
    </location>
</feature>
<organism evidence="2 3">
    <name type="scientific">Microscilla marina ATCC 23134</name>
    <dbReference type="NCBI Taxonomy" id="313606"/>
    <lineage>
        <taxon>Bacteria</taxon>
        <taxon>Pseudomonadati</taxon>
        <taxon>Bacteroidota</taxon>
        <taxon>Cytophagia</taxon>
        <taxon>Cytophagales</taxon>
        <taxon>Microscillaceae</taxon>
        <taxon>Microscilla</taxon>
    </lineage>
</organism>
<dbReference type="SUPFAM" id="SSF48452">
    <property type="entry name" value="TPR-like"/>
    <property type="match status" value="1"/>
</dbReference>
<gene>
    <name evidence="2" type="ORF">M23134_03144</name>
</gene>
<keyword evidence="3" id="KW-1185">Reference proteome</keyword>
<keyword evidence="1" id="KW-0812">Transmembrane</keyword>
<evidence type="ECO:0000256" key="1">
    <source>
        <dbReference type="SAM" id="Phobius"/>
    </source>
</evidence>
<accession>A1ZG91</accession>
<proteinExistence type="predicted"/>